<dbReference type="InterPro" id="IPR013826">
    <property type="entry name" value="Topo_IA_cen_sub3"/>
</dbReference>
<dbReference type="SMART" id="SM00436">
    <property type="entry name" value="TOP1Bc"/>
    <property type="match status" value="1"/>
</dbReference>
<dbReference type="Gene3D" id="1.10.460.10">
    <property type="entry name" value="Topoisomerase I, domain 2"/>
    <property type="match status" value="1"/>
</dbReference>
<dbReference type="WBParaSite" id="nRc.2.0.1.t02050-RA">
    <property type="protein sequence ID" value="nRc.2.0.1.t02050-RA"/>
    <property type="gene ID" value="nRc.2.0.1.g02050"/>
</dbReference>
<evidence type="ECO:0000256" key="6">
    <source>
        <dbReference type="ARBA" id="ARBA00023235"/>
    </source>
</evidence>
<dbReference type="InterPro" id="IPR000380">
    <property type="entry name" value="Topo_IA"/>
</dbReference>
<evidence type="ECO:0000313" key="10">
    <source>
        <dbReference type="WBParaSite" id="nRc.2.0.1.t02050-RA"/>
    </source>
</evidence>
<protein>
    <recommendedName>
        <fullName evidence="3 7">DNA topoisomerase</fullName>
        <ecNumber evidence="3 7">5.6.2.1</ecNumber>
    </recommendedName>
</protein>
<dbReference type="InterPro" id="IPR023405">
    <property type="entry name" value="Topo_IA_core_domain"/>
</dbReference>
<dbReference type="SUPFAM" id="SSF56712">
    <property type="entry name" value="Prokaryotic type I DNA topoisomerase"/>
    <property type="match status" value="1"/>
</dbReference>
<dbReference type="Pfam" id="PF01131">
    <property type="entry name" value="Topoisom_bac"/>
    <property type="match status" value="1"/>
</dbReference>
<keyword evidence="5 7" id="KW-0238">DNA-binding</keyword>
<dbReference type="GO" id="GO:0006281">
    <property type="term" value="P:DNA repair"/>
    <property type="evidence" value="ECO:0007669"/>
    <property type="project" value="TreeGrafter"/>
</dbReference>
<dbReference type="InterPro" id="IPR003602">
    <property type="entry name" value="Topo_IA_DNA-bd_dom"/>
</dbReference>
<dbReference type="GO" id="GO:0005634">
    <property type="term" value="C:nucleus"/>
    <property type="evidence" value="ECO:0007669"/>
    <property type="project" value="TreeGrafter"/>
</dbReference>
<dbReference type="Gene3D" id="2.70.20.10">
    <property type="entry name" value="Topoisomerase I, domain 3"/>
    <property type="match status" value="1"/>
</dbReference>
<keyword evidence="4 7" id="KW-0799">Topoisomerase</keyword>
<proteinExistence type="inferred from homology"/>
<dbReference type="InterPro" id="IPR003601">
    <property type="entry name" value="Topo_IA_2"/>
</dbReference>
<dbReference type="InterPro" id="IPR013497">
    <property type="entry name" value="Topo_IA_cen"/>
</dbReference>
<sequence>MPVVFMVAEKPMLAHSIAKILSNNGARDRKGWNGACPVIEYEGSFRGKPAHFKMTSTCGHVMDCDKEGENICFEVIDAIRHVIRLAPDDSNIFRAKFSAISAKDINEAMRNLGRPNVNESLSVDARQELDLRIGCAFTRFQTKFFHSKYGDLDSSLVSFGPCQTPTLGFCVARYDQIQSFKPESYWVLQVSASHEKSDLKLEWSRSRLFDKDACHLFADRVKNAKEVFITDVSSEKRYKGRPAALNTVELMRIASSGLGMAPSHCMSIAEQLYTQGFISYPRTETTQYPQNFDARSLVKELESDAVLGPLASLTLSSGLHAARKGCDVGDHPPITPMKCDSTRRLSGDQFRLFEYIVQHFLATVTADEDFFLSGRVVLVPGFTAILNWTSVDDSNDDTKLPADLTIGQKLKISDVKVIERETTAPDYLTESELISLMEQHGIGTDASIPVHINNICQRNYVTVSSSGRKLIPTRLEHNSLEVKADLRRGKKLKR</sequence>
<dbReference type="FunFam" id="1.10.290.10:FF:000001">
    <property type="entry name" value="DNA topoisomerase"/>
    <property type="match status" value="1"/>
</dbReference>
<name>A0A915HKQ5_ROMCU</name>
<dbReference type="PROSITE" id="PS00396">
    <property type="entry name" value="TOPO_IA_1"/>
    <property type="match status" value="1"/>
</dbReference>
<comment type="catalytic activity">
    <reaction evidence="1 7">
        <text>ATP-independent breakage of single-stranded DNA, followed by passage and rejoining.</text>
        <dbReference type="EC" id="5.6.2.1"/>
    </reaction>
</comment>
<dbReference type="InterPro" id="IPR023406">
    <property type="entry name" value="Topo_IA_AS"/>
</dbReference>
<dbReference type="GO" id="GO:0003677">
    <property type="term" value="F:DNA binding"/>
    <property type="evidence" value="ECO:0007669"/>
    <property type="project" value="UniProtKB-KW"/>
</dbReference>
<comment type="function">
    <text evidence="7">Introduces a single-strand break via transesterification at a target site in duplex DNA. Releases the supercoiling and torsional tension of DNA introduced during the DNA replication and transcription by transiently cleaving and rejoining one strand of the DNA duplex. The scissile phosphodiester is attacked by the catalytic tyrosine of the enzyme, resulting in the formation of a DNA-(5'-phosphotyrosyl)-enzyme intermediate and the expulsion of a 3'-OH DNA strand.</text>
</comment>
<dbReference type="Proteomes" id="UP000887565">
    <property type="component" value="Unplaced"/>
</dbReference>
<dbReference type="CDD" id="cd00186">
    <property type="entry name" value="TOP1Ac"/>
    <property type="match status" value="1"/>
</dbReference>
<dbReference type="PANTHER" id="PTHR11390">
    <property type="entry name" value="PROKARYOTIC DNA TOPOISOMERASE"/>
    <property type="match status" value="1"/>
</dbReference>
<feature type="domain" description="Topo IA-type catalytic" evidence="8">
    <location>
        <begin position="116"/>
        <end position="494"/>
    </location>
</feature>
<evidence type="ECO:0000256" key="2">
    <source>
        <dbReference type="ARBA" id="ARBA00009446"/>
    </source>
</evidence>
<accession>A0A915HKQ5</accession>
<dbReference type="GO" id="GO:0003917">
    <property type="term" value="F:DNA topoisomerase type I (single strand cut, ATP-independent) activity"/>
    <property type="evidence" value="ECO:0007669"/>
    <property type="project" value="UniProtKB-EC"/>
</dbReference>
<evidence type="ECO:0000313" key="9">
    <source>
        <dbReference type="Proteomes" id="UP000887565"/>
    </source>
</evidence>
<dbReference type="EC" id="5.6.2.1" evidence="3 7"/>
<evidence type="ECO:0000256" key="3">
    <source>
        <dbReference type="ARBA" id="ARBA00012891"/>
    </source>
</evidence>
<evidence type="ECO:0000256" key="1">
    <source>
        <dbReference type="ARBA" id="ARBA00000213"/>
    </source>
</evidence>
<dbReference type="Gene3D" id="1.10.290.10">
    <property type="entry name" value="Topoisomerase I, domain 4"/>
    <property type="match status" value="1"/>
</dbReference>
<dbReference type="InterPro" id="IPR013824">
    <property type="entry name" value="Topo_IA_cen_sub1"/>
</dbReference>
<dbReference type="OMA" id="YRERENH"/>
<dbReference type="PRINTS" id="PR00417">
    <property type="entry name" value="PRTPISMRASEI"/>
</dbReference>
<dbReference type="PANTHER" id="PTHR11390:SF20">
    <property type="entry name" value="DNA TOPOISOMERASE 3-BETA-1"/>
    <property type="match status" value="1"/>
</dbReference>
<evidence type="ECO:0000259" key="8">
    <source>
        <dbReference type="PROSITE" id="PS52039"/>
    </source>
</evidence>
<dbReference type="GO" id="GO:0006265">
    <property type="term" value="P:DNA topological change"/>
    <property type="evidence" value="ECO:0007669"/>
    <property type="project" value="InterPro"/>
</dbReference>
<evidence type="ECO:0000256" key="4">
    <source>
        <dbReference type="ARBA" id="ARBA00023029"/>
    </source>
</evidence>
<reference evidence="10" key="1">
    <citation type="submission" date="2022-11" db="UniProtKB">
        <authorList>
            <consortium name="WormBaseParasite"/>
        </authorList>
    </citation>
    <scope>IDENTIFICATION</scope>
</reference>
<evidence type="ECO:0000256" key="7">
    <source>
        <dbReference type="RuleBase" id="RU362092"/>
    </source>
</evidence>
<comment type="similarity">
    <text evidence="2 7">Belongs to the type IA topoisomerase family.</text>
</comment>
<dbReference type="InterPro" id="IPR013825">
    <property type="entry name" value="Topo_IA_cen_sub2"/>
</dbReference>
<organism evidence="9 10">
    <name type="scientific">Romanomermis culicivorax</name>
    <name type="common">Nematode worm</name>
    <dbReference type="NCBI Taxonomy" id="13658"/>
    <lineage>
        <taxon>Eukaryota</taxon>
        <taxon>Metazoa</taxon>
        <taxon>Ecdysozoa</taxon>
        <taxon>Nematoda</taxon>
        <taxon>Enoplea</taxon>
        <taxon>Dorylaimia</taxon>
        <taxon>Mermithida</taxon>
        <taxon>Mermithoidea</taxon>
        <taxon>Mermithidae</taxon>
        <taxon>Romanomermis</taxon>
    </lineage>
</organism>
<evidence type="ECO:0000256" key="5">
    <source>
        <dbReference type="ARBA" id="ARBA00023125"/>
    </source>
</evidence>
<keyword evidence="6 7" id="KW-0413">Isomerase</keyword>
<dbReference type="AlphaFoldDB" id="A0A915HKQ5"/>
<dbReference type="GO" id="GO:0006310">
    <property type="term" value="P:DNA recombination"/>
    <property type="evidence" value="ECO:0007669"/>
    <property type="project" value="TreeGrafter"/>
</dbReference>
<keyword evidence="9" id="KW-1185">Reference proteome</keyword>
<dbReference type="PROSITE" id="PS52039">
    <property type="entry name" value="TOPO_IA_2"/>
    <property type="match status" value="1"/>
</dbReference>
<dbReference type="SMART" id="SM00437">
    <property type="entry name" value="TOP1Ac"/>
    <property type="match status" value="1"/>
</dbReference>
<dbReference type="Gene3D" id="3.40.50.140">
    <property type="match status" value="2"/>
</dbReference>